<comment type="caution">
    <text evidence="1">The sequence shown here is derived from an EMBL/GenBank/DDBJ whole genome shotgun (WGS) entry which is preliminary data.</text>
</comment>
<sequence>MTLLSRDKSVALAITHAQFPSRRSTNGMNRDCESFKAITGLLLYLGGRRRNFPDSGGCLREEKGISSNSLLLQL</sequence>
<organism evidence="1 2">
    <name type="scientific">Pleurodeles waltl</name>
    <name type="common">Iberian ribbed newt</name>
    <dbReference type="NCBI Taxonomy" id="8319"/>
    <lineage>
        <taxon>Eukaryota</taxon>
        <taxon>Metazoa</taxon>
        <taxon>Chordata</taxon>
        <taxon>Craniata</taxon>
        <taxon>Vertebrata</taxon>
        <taxon>Euteleostomi</taxon>
        <taxon>Amphibia</taxon>
        <taxon>Batrachia</taxon>
        <taxon>Caudata</taxon>
        <taxon>Salamandroidea</taxon>
        <taxon>Salamandridae</taxon>
        <taxon>Pleurodelinae</taxon>
        <taxon>Pleurodeles</taxon>
    </lineage>
</organism>
<name>A0AAV7UGV7_PLEWA</name>
<dbReference type="Proteomes" id="UP001066276">
    <property type="component" value="Chromosome 3_1"/>
</dbReference>
<evidence type="ECO:0000313" key="2">
    <source>
        <dbReference type="Proteomes" id="UP001066276"/>
    </source>
</evidence>
<keyword evidence="2" id="KW-1185">Reference proteome</keyword>
<dbReference type="EMBL" id="JANPWB010000005">
    <property type="protein sequence ID" value="KAJ1188272.1"/>
    <property type="molecule type" value="Genomic_DNA"/>
</dbReference>
<reference evidence="1" key="1">
    <citation type="journal article" date="2022" name="bioRxiv">
        <title>Sequencing and chromosome-scale assembly of the giantPleurodeles waltlgenome.</title>
        <authorList>
            <person name="Brown T."/>
            <person name="Elewa A."/>
            <person name="Iarovenko S."/>
            <person name="Subramanian E."/>
            <person name="Araus A.J."/>
            <person name="Petzold A."/>
            <person name="Susuki M."/>
            <person name="Suzuki K.-i.T."/>
            <person name="Hayashi T."/>
            <person name="Toyoda A."/>
            <person name="Oliveira C."/>
            <person name="Osipova E."/>
            <person name="Leigh N.D."/>
            <person name="Simon A."/>
            <person name="Yun M.H."/>
        </authorList>
    </citation>
    <scope>NUCLEOTIDE SEQUENCE</scope>
    <source>
        <strain evidence="1">20211129_DDA</strain>
        <tissue evidence="1">Liver</tissue>
    </source>
</reference>
<protein>
    <submittedName>
        <fullName evidence="1">Uncharacterized protein</fullName>
    </submittedName>
</protein>
<proteinExistence type="predicted"/>
<dbReference type="AlphaFoldDB" id="A0AAV7UGV7"/>
<accession>A0AAV7UGV7</accession>
<gene>
    <name evidence="1" type="ORF">NDU88_005034</name>
</gene>
<evidence type="ECO:0000313" key="1">
    <source>
        <dbReference type="EMBL" id="KAJ1188272.1"/>
    </source>
</evidence>